<proteinExistence type="predicted"/>
<dbReference type="GeneID" id="107266988"/>
<dbReference type="Proteomes" id="UP000694920">
    <property type="component" value="Unplaced"/>
</dbReference>
<dbReference type="RefSeq" id="XP_015593599.1">
    <property type="nucleotide sequence ID" value="XM_015738113.2"/>
</dbReference>
<organism evidence="1 2">
    <name type="scientific">Cephus cinctus</name>
    <name type="common">Wheat stem sawfly</name>
    <dbReference type="NCBI Taxonomy" id="211228"/>
    <lineage>
        <taxon>Eukaryota</taxon>
        <taxon>Metazoa</taxon>
        <taxon>Ecdysozoa</taxon>
        <taxon>Arthropoda</taxon>
        <taxon>Hexapoda</taxon>
        <taxon>Insecta</taxon>
        <taxon>Pterygota</taxon>
        <taxon>Neoptera</taxon>
        <taxon>Endopterygota</taxon>
        <taxon>Hymenoptera</taxon>
        <taxon>Cephoidea</taxon>
        <taxon>Cephidae</taxon>
        <taxon>Cephus</taxon>
    </lineage>
</organism>
<dbReference type="KEGG" id="ccin:107266988"/>
<gene>
    <name evidence="2" type="primary">LOC107266988</name>
</gene>
<dbReference type="AlphaFoldDB" id="A0AAJ7FIK9"/>
<keyword evidence="1" id="KW-1185">Reference proteome</keyword>
<sequence>MADHIIVRQFVVTRLASMRTFDFAGGAFWEINRFNEAHILGFPTQGQAKWHRYVCRNDLFSSSAREDVWWLIHNLAASLGVNNGITNHRDYHLIYLPASNRPTV</sequence>
<accession>A0AAJ7FIK9</accession>
<evidence type="ECO:0000313" key="1">
    <source>
        <dbReference type="Proteomes" id="UP000694920"/>
    </source>
</evidence>
<evidence type="ECO:0000313" key="2">
    <source>
        <dbReference type="RefSeq" id="XP_015593599.1"/>
    </source>
</evidence>
<reference evidence="2" key="1">
    <citation type="submission" date="2025-08" db="UniProtKB">
        <authorList>
            <consortium name="RefSeq"/>
        </authorList>
    </citation>
    <scope>IDENTIFICATION</scope>
</reference>
<protein>
    <submittedName>
        <fullName evidence="2">Uncharacterized protein LOC107266988</fullName>
    </submittedName>
</protein>
<name>A0AAJ7FIK9_CEPCN</name>